<comment type="caution">
    <text evidence="1">The sequence shown here is derived from an EMBL/GenBank/DDBJ whole genome shotgun (WGS) entry which is preliminary data.</text>
</comment>
<keyword evidence="2" id="KW-1185">Reference proteome</keyword>
<evidence type="ECO:0000313" key="2">
    <source>
        <dbReference type="Proteomes" id="UP001307849"/>
    </source>
</evidence>
<gene>
    <name evidence="1" type="ORF">TWF506_003772</name>
</gene>
<evidence type="ECO:0000313" key="1">
    <source>
        <dbReference type="EMBL" id="KAK6501017.1"/>
    </source>
</evidence>
<name>A0AAN8RQP1_9PEZI</name>
<accession>A0AAN8RQP1</accession>
<dbReference type="Proteomes" id="UP001307849">
    <property type="component" value="Unassembled WGS sequence"/>
</dbReference>
<dbReference type="EMBL" id="JAVHJM010000012">
    <property type="protein sequence ID" value="KAK6501017.1"/>
    <property type="molecule type" value="Genomic_DNA"/>
</dbReference>
<proteinExistence type="predicted"/>
<protein>
    <submittedName>
        <fullName evidence="1">Uncharacterized protein</fullName>
    </submittedName>
</protein>
<organism evidence="1 2">
    <name type="scientific">Arthrobotrys conoides</name>
    <dbReference type="NCBI Taxonomy" id="74498"/>
    <lineage>
        <taxon>Eukaryota</taxon>
        <taxon>Fungi</taxon>
        <taxon>Dikarya</taxon>
        <taxon>Ascomycota</taxon>
        <taxon>Pezizomycotina</taxon>
        <taxon>Orbiliomycetes</taxon>
        <taxon>Orbiliales</taxon>
        <taxon>Orbiliaceae</taxon>
        <taxon>Arthrobotrys</taxon>
    </lineage>
</organism>
<reference evidence="1 2" key="1">
    <citation type="submission" date="2019-10" db="EMBL/GenBank/DDBJ databases">
        <authorList>
            <person name="Palmer J.M."/>
        </authorList>
    </citation>
    <scope>NUCLEOTIDE SEQUENCE [LARGE SCALE GENOMIC DNA]</scope>
    <source>
        <strain evidence="1 2">TWF506</strain>
    </source>
</reference>
<sequence length="74" mass="8684">MADLNLSTLPTDVKYVLLRTVLYDDTRAFFALVLTTRDYYTIYHQNRKYFRLMLKKETIRNFKALGVIASAMGN</sequence>
<dbReference type="AlphaFoldDB" id="A0AAN8RQP1"/>